<sequence>MPRPGSSGRAAGWWIRRALELLTWLDEEGIELPDLSQVHLERWLESGPPNRRDVRAFVLWTHQRGLTSNLTVPVRLPEDPTTFLEDDDRVQQLRRCINDTALPLDVRVIGSLVLLMGLQITRILELTTNDVAVHEATVQLKLDETLLQMPPRLAQLVLEHLEHAQAAWESNRAASTTPWLFAGLNPAHPIHSQYIYLKLRRLGLGGLAGRNTARLALAADVPASILAALTGTSIDNATDWANFVKRNWTDCIASRAHDRL</sequence>
<organism evidence="1 2">
    <name type="scientific">Streptomyces flavidovirens</name>
    <dbReference type="NCBI Taxonomy" id="67298"/>
    <lineage>
        <taxon>Bacteria</taxon>
        <taxon>Bacillati</taxon>
        <taxon>Actinomycetota</taxon>
        <taxon>Actinomycetes</taxon>
        <taxon>Kitasatosporales</taxon>
        <taxon>Streptomycetaceae</taxon>
        <taxon>Streptomyces</taxon>
    </lineage>
</organism>
<dbReference type="SUPFAM" id="SSF56349">
    <property type="entry name" value="DNA breaking-rejoining enzymes"/>
    <property type="match status" value="1"/>
</dbReference>
<gene>
    <name evidence="1" type="ORF">ACFYWW_32080</name>
</gene>
<dbReference type="RefSeq" id="WP_387898885.1">
    <property type="nucleotide sequence ID" value="NZ_JBIAPK010000013.1"/>
</dbReference>
<evidence type="ECO:0008006" key="3">
    <source>
        <dbReference type="Google" id="ProtNLM"/>
    </source>
</evidence>
<keyword evidence="2" id="KW-1185">Reference proteome</keyword>
<reference evidence="1 2" key="1">
    <citation type="submission" date="2024-10" db="EMBL/GenBank/DDBJ databases">
        <title>The Natural Products Discovery Center: Release of the First 8490 Sequenced Strains for Exploring Actinobacteria Biosynthetic Diversity.</title>
        <authorList>
            <person name="Kalkreuter E."/>
            <person name="Kautsar S.A."/>
            <person name="Yang D."/>
            <person name="Bader C.D."/>
            <person name="Teijaro C.N."/>
            <person name="Fluegel L."/>
            <person name="Davis C.M."/>
            <person name="Simpson J.R."/>
            <person name="Lauterbach L."/>
            <person name="Steele A.D."/>
            <person name="Gui C."/>
            <person name="Meng S."/>
            <person name="Li G."/>
            <person name="Viehrig K."/>
            <person name="Ye F."/>
            <person name="Su P."/>
            <person name="Kiefer A.F."/>
            <person name="Nichols A."/>
            <person name="Cepeda A.J."/>
            <person name="Yan W."/>
            <person name="Fan B."/>
            <person name="Jiang Y."/>
            <person name="Adhikari A."/>
            <person name="Zheng C.-J."/>
            <person name="Schuster L."/>
            <person name="Cowan T.M."/>
            <person name="Smanski M.J."/>
            <person name="Chevrette M.G."/>
            <person name="De Carvalho L.P.S."/>
            <person name="Shen B."/>
        </authorList>
    </citation>
    <scope>NUCLEOTIDE SEQUENCE [LARGE SCALE GENOMIC DNA]</scope>
    <source>
        <strain evidence="1 2">NPDC003029</strain>
    </source>
</reference>
<dbReference type="InterPro" id="IPR011010">
    <property type="entry name" value="DNA_brk_join_enz"/>
</dbReference>
<evidence type="ECO:0000313" key="2">
    <source>
        <dbReference type="Proteomes" id="UP001601976"/>
    </source>
</evidence>
<dbReference type="Proteomes" id="UP001601976">
    <property type="component" value="Unassembled WGS sequence"/>
</dbReference>
<protein>
    <recommendedName>
        <fullName evidence="3">Integrase</fullName>
    </recommendedName>
</protein>
<accession>A0ABW6RNY8</accession>
<proteinExistence type="predicted"/>
<evidence type="ECO:0000313" key="1">
    <source>
        <dbReference type="EMBL" id="MFF3343282.1"/>
    </source>
</evidence>
<dbReference type="EMBL" id="JBIAPK010000013">
    <property type="protein sequence ID" value="MFF3343282.1"/>
    <property type="molecule type" value="Genomic_DNA"/>
</dbReference>
<name>A0ABW6RNY8_9ACTN</name>
<comment type="caution">
    <text evidence="1">The sequence shown here is derived from an EMBL/GenBank/DDBJ whole genome shotgun (WGS) entry which is preliminary data.</text>
</comment>